<reference evidence="2" key="3">
    <citation type="journal article" date="2017" name="Nature">
        <title>Genome sequence of the progenitor of the wheat D genome Aegilops tauschii.</title>
        <authorList>
            <person name="Luo M.C."/>
            <person name="Gu Y.Q."/>
            <person name="Puiu D."/>
            <person name="Wang H."/>
            <person name="Twardziok S.O."/>
            <person name="Deal K.R."/>
            <person name="Huo N."/>
            <person name="Zhu T."/>
            <person name="Wang L."/>
            <person name="Wang Y."/>
            <person name="McGuire P.E."/>
            <person name="Liu S."/>
            <person name="Long H."/>
            <person name="Ramasamy R.K."/>
            <person name="Rodriguez J.C."/>
            <person name="Van S.L."/>
            <person name="Yuan L."/>
            <person name="Wang Z."/>
            <person name="Xia Z."/>
            <person name="Xiao L."/>
            <person name="Anderson O.D."/>
            <person name="Ouyang S."/>
            <person name="Liang Y."/>
            <person name="Zimin A.V."/>
            <person name="Pertea G."/>
            <person name="Qi P."/>
            <person name="Bennetzen J.L."/>
            <person name="Dai X."/>
            <person name="Dawson M.W."/>
            <person name="Muller H.G."/>
            <person name="Kugler K."/>
            <person name="Rivarola-Duarte L."/>
            <person name="Spannagl M."/>
            <person name="Mayer K.F.X."/>
            <person name="Lu F.H."/>
            <person name="Bevan M.W."/>
            <person name="Leroy P."/>
            <person name="Li P."/>
            <person name="You F.M."/>
            <person name="Sun Q."/>
            <person name="Liu Z."/>
            <person name="Lyons E."/>
            <person name="Wicker T."/>
            <person name="Salzberg S.L."/>
            <person name="Devos K.M."/>
            <person name="Dvorak J."/>
        </authorList>
    </citation>
    <scope>NUCLEOTIDE SEQUENCE [LARGE SCALE GENOMIC DNA]</scope>
    <source>
        <strain evidence="2">cv. AL8/78</strain>
    </source>
</reference>
<evidence type="ECO:0000313" key="3">
    <source>
        <dbReference type="Proteomes" id="UP000015105"/>
    </source>
</evidence>
<evidence type="ECO:0008006" key="4">
    <source>
        <dbReference type="Google" id="ProtNLM"/>
    </source>
</evidence>
<dbReference type="AlphaFoldDB" id="A0A453IS89"/>
<evidence type="ECO:0000313" key="2">
    <source>
        <dbReference type="EnsemblPlants" id="AET4Gv20658100.1"/>
    </source>
</evidence>
<dbReference type="Gramene" id="AET4Gv20658100.1">
    <property type="protein sequence ID" value="AET4Gv20658100.1"/>
    <property type="gene ID" value="AET4Gv20658100"/>
</dbReference>
<dbReference type="GO" id="GO:0008017">
    <property type="term" value="F:microtubule binding"/>
    <property type="evidence" value="ECO:0007669"/>
    <property type="project" value="TreeGrafter"/>
</dbReference>
<feature type="region of interest" description="Disordered" evidence="1">
    <location>
        <begin position="106"/>
        <end position="125"/>
    </location>
</feature>
<dbReference type="Proteomes" id="UP000015105">
    <property type="component" value="Chromosome 4D"/>
</dbReference>
<accession>A0A453IS89</accession>
<feature type="compositionally biased region" description="Basic and acidic residues" evidence="1">
    <location>
        <begin position="111"/>
        <end position="123"/>
    </location>
</feature>
<evidence type="ECO:0000256" key="1">
    <source>
        <dbReference type="SAM" id="MobiDB-lite"/>
    </source>
</evidence>
<keyword evidence="3" id="KW-1185">Reference proteome</keyword>
<dbReference type="EnsemblPlants" id="AET4Gv20658100.1">
    <property type="protein sequence ID" value="AET4Gv20658100.1"/>
    <property type="gene ID" value="AET4Gv20658100"/>
</dbReference>
<sequence>MTPSCIFPWDYQWSSSPGLLSSLLSWFPMSRGIVFDGTSAHAGTKRMEFNIQSAFPNSLEQLQWEVAWLFGSGRKTSAARPCLMHNMQFPLPPDKPRAVQGIFHTQLQSRRPPDHQPKKKSDAPKCLPPTQLQVLMLDCVELQPWPSFRMDRTDGNKVRLMPWPSFACSHVDMTLKHDGVRPQVTDGMQKLFGDLNSLRASSRYRPNVQLMTPCILEKVVCQITMVPRDILVPSQLIMPFMDDLNLDTLERQLVIVYLQPSYELHVRDVQPRIRFSQNNLHLKLSRSSAAIWVFCAVLSGHPSFMLQNGLTPGMQQQAGQLHFHICPSNNPSWGFWDPGVQTMANLALCSITSASIIWSWTLPLFGSVNTATIQQHVACNRICLQLHQFGLVTMHLIDGIPLCLYEYTATGDFVYESWQQQYNFSGRYGRILTDKFLHLWSLKHDNYDSSFIKHVKLPTAFDQHHSYLATGVVHMLVLVLQDLNAAQFVMLEKSKEQRFHELLEPLIVPSVKSVTNLRSVACRTALMTCADIFQAYGKQMTDSVDLLLMPLFLKSSQDKRIVCEAAEATIITKMQPYLKYRNPRIQAKASVCISKSVPCLGLEGINGMDKQTITESKHEVIQAATYVHKSWHPGGDKTTTVFAPSVNILQSVCCSTFRSGRNEKWSSECTRRSESSELGCHDSRCFTGNVVIGPARYTIIRCFPWDPGKLQTNVSQEVS</sequence>
<reference evidence="2" key="5">
    <citation type="journal article" date="2021" name="G3 (Bethesda)">
        <title>Aegilops tauschii genome assembly Aet v5.0 features greater sequence contiguity and improved annotation.</title>
        <authorList>
            <person name="Wang L."/>
            <person name="Zhu T."/>
            <person name="Rodriguez J.C."/>
            <person name="Deal K.R."/>
            <person name="Dubcovsky J."/>
            <person name="McGuire P.E."/>
            <person name="Lux T."/>
            <person name="Spannagl M."/>
            <person name="Mayer K.F.X."/>
            <person name="Baldrich P."/>
            <person name="Meyers B.C."/>
            <person name="Huo N."/>
            <person name="Gu Y.Q."/>
            <person name="Zhou H."/>
            <person name="Devos K.M."/>
            <person name="Bennetzen J.L."/>
            <person name="Unver T."/>
            <person name="Budak H."/>
            <person name="Gulick P.J."/>
            <person name="Galiba G."/>
            <person name="Kalapos B."/>
            <person name="Nelson D.R."/>
            <person name="Li P."/>
            <person name="You F.M."/>
            <person name="Luo M.C."/>
            <person name="Dvorak J."/>
        </authorList>
    </citation>
    <scope>NUCLEOTIDE SEQUENCE [LARGE SCALE GENOMIC DNA]</scope>
    <source>
        <strain evidence="2">cv. AL8/78</strain>
    </source>
</reference>
<reference evidence="3" key="2">
    <citation type="journal article" date="2017" name="Nat. Plants">
        <title>The Aegilops tauschii genome reveals multiple impacts of transposons.</title>
        <authorList>
            <person name="Zhao G."/>
            <person name="Zou C."/>
            <person name="Li K."/>
            <person name="Wang K."/>
            <person name="Li T."/>
            <person name="Gao L."/>
            <person name="Zhang X."/>
            <person name="Wang H."/>
            <person name="Yang Z."/>
            <person name="Liu X."/>
            <person name="Jiang W."/>
            <person name="Mao L."/>
            <person name="Kong X."/>
            <person name="Jiao Y."/>
            <person name="Jia J."/>
        </authorList>
    </citation>
    <scope>NUCLEOTIDE SEQUENCE [LARGE SCALE GENOMIC DNA]</scope>
    <source>
        <strain evidence="3">cv. AL8/78</strain>
    </source>
</reference>
<dbReference type="Gene3D" id="1.25.10.10">
    <property type="entry name" value="Leucine-rich Repeat Variant"/>
    <property type="match status" value="1"/>
</dbReference>
<dbReference type="GO" id="GO:0000226">
    <property type="term" value="P:microtubule cytoskeleton organization"/>
    <property type="evidence" value="ECO:0007669"/>
    <property type="project" value="TreeGrafter"/>
</dbReference>
<organism evidence="2 3">
    <name type="scientific">Aegilops tauschii subsp. strangulata</name>
    <name type="common">Goatgrass</name>
    <dbReference type="NCBI Taxonomy" id="200361"/>
    <lineage>
        <taxon>Eukaryota</taxon>
        <taxon>Viridiplantae</taxon>
        <taxon>Streptophyta</taxon>
        <taxon>Embryophyta</taxon>
        <taxon>Tracheophyta</taxon>
        <taxon>Spermatophyta</taxon>
        <taxon>Magnoliopsida</taxon>
        <taxon>Liliopsida</taxon>
        <taxon>Poales</taxon>
        <taxon>Poaceae</taxon>
        <taxon>BOP clade</taxon>
        <taxon>Pooideae</taxon>
        <taxon>Triticodae</taxon>
        <taxon>Triticeae</taxon>
        <taxon>Triticinae</taxon>
        <taxon>Aegilops</taxon>
    </lineage>
</organism>
<reference evidence="3" key="1">
    <citation type="journal article" date="2014" name="Science">
        <title>Ancient hybridizations among the ancestral genomes of bread wheat.</title>
        <authorList>
            <consortium name="International Wheat Genome Sequencing Consortium,"/>
            <person name="Marcussen T."/>
            <person name="Sandve S.R."/>
            <person name="Heier L."/>
            <person name="Spannagl M."/>
            <person name="Pfeifer M."/>
            <person name="Jakobsen K.S."/>
            <person name="Wulff B.B."/>
            <person name="Steuernagel B."/>
            <person name="Mayer K.F."/>
            <person name="Olsen O.A."/>
        </authorList>
    </citation>
    <scope>NUCLEOTIDE SEQUENCE [LARGE SCALE GENOMIC DNA]</scope>
    <source>
        <strain evidence="3">cv. AL8/78</strain>
    </source>
</reference>
<protein>
    <recommendedName>
        <fullName evidence="4">TOG domain-containing protein</fullName>
    </recommendedName>
</protein>
<name>A0A453IS89_AEGTS</name>
<proteinExistence type="predicted"/>
<dbReference type="InterPro" id="IPR011989">
    <property type="entry name" value="ARM-like"/>
</dbReference>
<dbReference type="GO" id="GO:0005881">
    <property type="term" value="C:cytoplasmic microtubule"/>
    <property type="evidence" value="ECO:0007669"/>
    <property type="project" value="TreeGrafter"/>
</dbReference>
<dbReference type="PANTHER" id="PTHR21567">
    <property type="entry name" value="CLASP"/>
    <property type="match status" value="1"/>
</dbReference>
<dbReference type="PANTHER" id="PTHR21567:SF62">
    <property type="entry name" value="ARM REPEAT SUPERFAMILY PROTEIN"/>
    <property type="match status" value="1"/>
</dbReference>
<reference evidence="2" key="4">
    <citation type="submission" date="2019-03" db="UniProtKB">
        <authorList>
            <consortium name="EnsemblPlants"/>
        </authorList>
    </citation>
    <scope>IDENTIFICATION</scope>
</reference>